<keyword evidence="7" id="KW-0482">Metalloprotease</keyword>
<dbReference type="InterPro" id="IPR011055">
    <property type="entry name" value="Dup_hybrid_motif"/>
</dbReference>
<evidence type="ECO:0000256" key="6">
    <source>
        <dbReference type="ARBA" id="ARBA00022833"/>
    </source>
</evidence>
<keyword evidence="12" id="KW-1185">Reference proteome</keyword>
<evidence type="ECO:0000259" key="9">
    <source>
        <dbReference type="Pfam" id="PF01551"/>
    </source>
</evidence>
<gene>
    <name evidence="11" type="ORF">SAMN05421540_101338</name>
</gene>
<comment type="subcellular location">
    <subcellularLocation>
        <location evidence="2">Cell envelope</location>
    </subcellularLocation>
</comment>
<evidence type="ECO:0000259" key="10">
    <source>
        <dbReference type="Pfam" id="PF19425"/>
    </source>
</evidence>
<evidence type="ECO:0000256" key="4">
    <source>
        <dbReference type="ARBA" id="ARBA00022723"/>
    </source>
</evidence>
<evidence type="ECO:0000256" key="1">
    <source>
        <dbReference type="ARBA" id="ARBA00001947"/>
    </source>
</evidence>
<evidence type="ECO:0000256" key="5">
    <source>
        <dbReference type="ARBA" id="ARBA00022801"/>
    </source>
</evidence>
<evidence type="ECO:0000256" key="8">
    <source>
        <dbReference type="SAM" id="SignalP"/>
    </source>
</evidence>
<dbReference type="EMBL" id="FNQF01000001">
    <property type="protein sequence ID" value="SDZ79752.1"/>
    <property type="molecule type" value="Genomic_DNA"/>
</dbReference>
<dbReference type="Gene3D" id="2.70.70.10">
    <property type="entry name" value="Glucose Permease (Domain IIA)"/>
    <property type="match status" value="1"/>
</dbReference>
<proteinExistence type="predicted"/>
<dbReference type="GO" id="GO:0030313">
    <property type="term" value="C:cell envelope"/>
    <property type="evidence" value="ECO:0007669"/>
    <property type="project" value="UniProtKB-SubCell"/>
</dbReference>
<dbReference type="InterPro" id="IPR016047">
    <property type="entry name" value="M23ase_b-sheet_dom"/>
</dbReference>
<dbReference type="CDD" id="cd12797">
    <property type="entry name" value="M23_peptidase"/>
    <property type="match status" value="1"/>
</dbReference>
<dbReference type="InterPro" id="IPR050570">
    <property type="entry name" value="Cell_wall_metabolism_enzyme"/>
</dbReference>
<dbReference type="PANTHER" id="PTHR21666:SF288">
    <property type="entry name" value="CELL DIVISION PROTEIN YTFB"/>
    <property type="match status" value="1"/>
</dbReference>
<protein>
    <submittedName>
        <fullName evidence="11">Peptidase family M23</fullName>
    </submittedName>
</protein>
<feature type="domain" description="Csd3-like second N-terminal" evidence="10">
    <location>
        <begin position="157"/>
        <end position="278"/>
    </location>
</feature>
<dbReference type="PANTHER" id="PTHR21666">
    <property type="entry name" value="PEPTIDASE-RELATED"/>
    <property type="match status" value="1"/>
</dbReference>
<dbReference type="Gene3D" id="3.10.450.350">
    <property type="match status" value="1"/>
</dbReference>
<keyword evidence="3" id="KW-0645">Protease</keyword>
<organism evidence="11 12">
    <name type="scientific">Psychroflexus halocasei</name>
    <dbReference type="NCBI Taxonomy" id="908615"/>
    <lineage>
        <taxon>Bacteria</taxon>
        <taxon>Pseudomonadati</taxon>
        <taxon>Bacteroidota</taxon>
        <taxon>Flavobacteriia</taxon>
        <taxon>Flavobacteriales</taxon>
        <taxon>Flavobacteriaceae</taxon>
        <taxon>Psychroflexus</taxon>
    </lineage>
</organism>
<keyword evidence="8" id="KW-0732">Signal</keyword>
<dbReference type="PROSITE" id="PS51257">
    <property type="entry name" value="PROKAR_LIPOPROTEIN"/>
    <property type="match status" value="1"/>
</dbReference>
<evidence type="ECO:0000256" key="2">
    <source>
        <dbReference type="ARBA" id="ARBA00004196"/>
    </source>
</evidence>
<dbReference type="GO" id="GO:0004222">
    <property type="term" value="F:metalloendopeptidase activity"/>
    <property type="evidence" value="ECO:0007669"/>
    <property type="project" value="TreeGrafter"/>
</dbReference>
<dbReference type="FunFam" id="2.70.70.10:FF:000002">
    <property type="entry name" value="Murein DD-endopeptidase MepM"/>
    <property type="match status" value="1"/>
</dbReference>
<keyword evidence="4" id="KW-0479">Metal-binding</keyword>
<evidence type="ECO:0000313" key="11">
    <source>
        <dbReference type="EMBL" id="SDZ79752.1"/>
    </source>
</evidence>
<feature type="domain" description="M23ase beta-sheet core" evidence="9">
    <location>
        <begin position="292"/>
        <end position="386"/>
    </location>
</feature>
<dbReference type="Proteomes" id="UP000198820">
    <property type="component" value="Unassembled WGS sequence"/>
</dbReference>
<dbReference type="GO" id="GO:0006508">
    <property type="term" value="P:proteolysis"/>
    <property type="evidence" value="ECO:0007669"/>
    <property type="project" value="UniProtKB-KW"/>
</dbReference>
<evidence type="ECO:0000256" key="7">
    <source>
        <dbReference type="ARBA" id="ARBA00023049"/>
    </source>
</evidence>
<name>A0A1H3W099_9FLAO</name>
<dbReference type="InterPro" id="IPR045834">
    <property type="entry name" value="Csd3_N2"/>
</dbReference>
<dbReference type="Pfam" id="PF19425">
    <property type="entry name" value="Csd3_N2"/>
    <property type="match status" value="1"/>
</dbReference>
<feature type="chain" id="PRO_5011776732" evidence="8">
    <location>
        <begin position="24"/>
        <end position="424"/>
    </location>
</feature>
<evidence type="ECO:0000313" key="12">
    <source>
        <dbReference type="Proteomes" id="UP000198820"/>
    </source>
</evidence>
<feature type="signal peptide" evidence="8">
    <location>
        <begin position="1"/>
        <end position="23"/>
    </location>
</feature>
<dbReference type="Pfam" id="PF01551">
    <property type="entry name" value="Peptidase_M23"/>
    <property type="match status" value="1"/>
</dbReference>
<evidence type="ECO:0000256" key="3">
    <source>
        <dbReference type="ARBA" id="ARBA00022670"/>
    </source>
</evidence>
<comment type="cofactor">
    <cofactor evidence="1">
        <name>Zn(2+)</name>
        <dbReference type="ChEBI" id="CHEBI:29105"/>
    </cofactor>
</comment>
<dbReference type="SUPFAM" id="SSF51261">
    <property type="entry name" value="Duplicated hybrid motif"/>
    <property type="match status" value="1"/>
</dbReference>
<accession>A0A1H3W099</accession>
<dbReference type="AlphaFoldDB" id="A0A1H3W099"/>
<dbReference type="GO" id="GO:0046872">
    <property type="term" value="F:metal ion binding"/>
    <property type="evidence" value="ECO:0007669"/>
    <property type="project" value="UniProtKB-KW"/>
</dbReference>
<reference evidence="11 12" key="1">
    <citation type="submission" date="2016-10" db="EMBL/GenBank/DDBJ databases">
        <authorList>
            <person name="de Groot N.N."/>
        </authorList>
    </citation>
    <scope>NUCLEOTIDE SEQUENCE [LARGE SCALE GENOMIC DNA]</scope>
    <source>
        <strain evidence="11 12">DSM 23581</strain>
    </source>
</reference>
<keyword evidence="6" id="KW-0862">Zinc</keyword>
<sequence>MQKNKLLKTAKYFFLFGTLLLFAAGCQNDKKTASKKVKEEKPTKVIEKKPLIGYGLNLDDFSIERDTVRSGETFGSIMDEKGVSPAKVYQVTQHISDSIINFRRINKGKPYIILKNKDTTETSRYFIYEKDRINYAVIDLGDSIKGRLGKKPVTIKRKTTSGVIKTSLSQAISDAELNYILASRFSEIYQWSVDFFRLQKGDQFKLVYKEKFINDTVYAGLQEVEAAILKHKGREFYAFNFEIDSLTGRKDYFDEKAKTLRSFFLKAPLEYSRISSRYTRRRFHPVQKRWKAHKGTDYAAPTGTPIWSTADGVVTISGYTRGNGKYVKVRHTNKYTTQYLHMSRRAVKKGDYVKQGDIIGYVGSTGLATGPHVCYRFWVDGRQVDPYKQDLPDAEPMKEKIKPSYYDFIEPLKTKLDKIKYIQI</sequence>
<keyword evidence="5" id="KW-0378">Hydrolase</keyword>
<dbReference type="STRING" id="908615.SAMN05421540_101338"/>